<feature type="transmembrane region" description="Helical" evidence="7">
    <location>
        <begin position="103"/>
        <end position="122"/>
    </location>
</feature>
<accession>A0A8J4PXH9</accession>
<evidence type="ECO:0000256" key="4">
    <source>
        <dbReference type="ARBA" id="ARBA00022989"/>
    </source>
</evidence>
<evidence type="ECO:0000256" key="1">
    <source>
        <dbReference type="ARBA" id="ARBA00004141"/>
    </source>
</evidence>
<evidence type="ECO:0000256" key="2">
    <source>
        <dbReference type="ARBA" id="ARBA00007168"/>
    </source>
</evidence>
<feature type="transmembrane region" description="Helical" evidence="7">
    <location>
        <begin position="162"/>
        <end position="182"/>
    </location>
</feature>
<evidence type="ECO:0000256" key="5">
    <source>
        <dbReference type="ARBA" id="ARBA00023136"/>
    </source>
</evidence>
<feature type="region of interest" description="Disordered" evidence="8">
    <location>
        <begin position="1"/>
        <end position="29"/>
    </location>
</feature>
<proteinExistence type="inferred from homology"/>
<evidence type="ECO:0000256" key="6">
    <source>
        <dbReference type="ARBA" id="ARBA00023180"/>
    </source>
</evidence>
<feature type="transmembrane region" description="Helical" evidence="7">
    <location>
        <begin position="128"/>
        <end position="150"/>
    </location>
</feature>
<gene>
    <name evidence="9" type="ORF">CYY_004808</name>
</gene>
<feature type="transmembrane region" description="Helical" evidence="7">
    <location>
        <begin position="457"/>
        <end position="476"/>
    </location>
</feature>
<protein>
    <recommendedName>
        <fullName evidence="7">Choline transporter-like protein</fullName>
    </recommendedName>
</protein>
<feature type="transmembrane region" description="Helical" evidence="7">
    <location>
        <begin position="365"/>
        <end position="387"/>
    </location>
</feature>
<dbReference type="EMBL" id="AJWJ01000177">
    <property type="protein sequence ID" value="KAF2073884.1"/>
    <property type="molecule type" value="Genomic_DNA"/>
</dbReference>
<dbReference type="PANTHER" id="PTHR12385:SF14">
    <property type="entry name" value="CHOLINE TRANSPORTER-LIKE 2"/>
    <property type="match status" value="1"/>
</dbReference>
<name>A0A8J4PXH9_9MYCE</name>
<keyword evidence="3 7" id="KW-0812">Transmembrane</keyword>
<feature type="transmembrane region" description="Helical" evidence="7">
    <location>
        <begin position="202"/>
        <end position="223"/>
    </location>
</feature>
<comment type="subcellular location">
    <subcellularLocation>
        <location evidence="7">Cell membrane</location>
        <topology evidence="7">Multi-pass membrane protein</topology>
    </subcellularLocation>
    <subcellularLocation>
        <location evidence="1">Membrane</location>
        <topology evidence="1">Multi-pass membrane protein</topology>
    </subcellularLocation>
</comment>
<evidence type="ECO:0000313" key="10">
    <source>
        <dbReference type="Proteomes" id="UP000695562"/>
    </source>
</evidence>
<organism evidence="9 10">
    <name type="scientific">Polysphondylium violaceum</name>
    <dbReference type="NCBI Taxonomy" id="133409"/>
    <lineage>
        <taxon>Eukaryota</taxon>
        <taxon>Amoebozoa</taxon>
        <taxon>Evosea</taxon>
        <taxon>Eumycetozoa</taxon>
        <taxon>Dictyostelia</taxon>
        <taxon>Dictyosteliales</taxon>
        <taxon>Dictyosteliaceae</taxon>
        <taxon>Polysphondylium</taxon>
    </lineage>
</organism>
<feature type="transmembrane region" description="Helical" evidence="7">
    <location>
        <begin position="274"/>
        <end position="293"/>
    </location>
</feature>
<keyword evidence="10" id="KW-1185">Reference proteome</keyword>
<feature type="transmembrane region" description="Helical" evidence="7">
    <location>
        <begin position="39"/>
        <end position="60"/>
    </location>
</feature>
<keyword evidence="5 7" id="KW-0472">Membrane</keyword>
<comment type="function">
    <text evidence="7">Choline transporter.</text>
</comment>
<evidence type="ECO:0000313" key="9">
    <source>
        <dbReference type="EMBL" id="KAF2073884.1"/>
    </source>
</evidence>
<reference evidence="9" key="1">
    <citation type="submission" date="2020-01" db="EMBL/GenBank/DDBJ databases">
        <title>Development of genomics and gene disruption for Polysphondylium violaceum indicates a role for the polyketide synthase stlB in stalk morphogenesis.</title>
        <authorList>
            <person name="Narita B."/>
            <person name="Kawabe Y."/>
            <person name="Kin K."/>
            <person name="Saito T."/>
            <person name="Gibbs R."/>
            <person name="Kuspa A."/>
            <person name="Muzny D."/>
            <person name="Queller D."/>
            <person name="Richards S."/>
            <person name="Strassman J."/>
            <person name="Sucgang R."/>
            <person name="Worley K."/>
            <person name="Schaap P."/>
        </authorList>
    </citation>
    <scope>NUCLEOTIDE SEQUENCE</scope>
    <source>
        <strain evidence="9">QSvi11</strain>
    </source>
</reference>
<keyword evidence="6" id="KW-0325">Glycoprotein</keyword>
<dbReference type="GO" id="GO:0005886">
    <property type="term" value="C:plasma membrane"/>
    <property type="evidence" value="ECO:0007669"/>
    <property type="project" value="UniProtKB-SubCell"/>
</dbReference>
<feature type="compositionally biased region" description="Polar residues" evidence="8">
    <location>
        <begin position="17"/>
        <end position="29"/>
    </location>
</feature>
<comment type="similarity">
    <text evidence="2 7">Belongs to the CTL (choline transporter-like) family.</text>
</comment>
<dbReference type="OrthoDB" id="420519at2759"/>
<evidence type="ECO:0000256" key="7">
    <source>
        <dbReference type="RuleBase" id="RU368066"/>
    </source>
</evidence>
<dbReference type="AlphaFoldDB" id="A0A8J4PXH9"/>
<evidence type="ECO:0000256" key="3">
    <source>
        <dbReference type="ARBA" id="ARBA00022692"/>
    </source>
</evidence>
<dbReference type="InterPro" id="IPR007603">
    <property type="entry name" value="Choline_transptr-like"/>
</dbReference>
<dbReference type="PANTHER" id="PTHR12385">
    <property type="entry name" value="CHOLINE TRANSPORTER-LIKE (SLC FAMILY 44)"/>
    <property type="match status" value="1"/>
</dbReference>
<feature type="transmembrane region" description="Helical" evidence="7">
    <location>
        <begin position="333"/>
        <end position="353"/>
    </location>
</feature>
<dbReference type="GO" id="GO:0022857">
    <property type="term" value="F:transmembrane transporter activity"/>
    <property type="evidence" value="ECO:0007669"/>
    <property type="project" value="UniProtKB-UniRule"/>
</dbReference>
<evidence type="ECO:0000256" key="8">
    <source>
        <dbReference type="SAM" id="MobiDB-lite"/>
    </source>
</evidence>
<dbReference type="Pfam" id="PF04515">
    <property type="entry name" value="Choline_transpo"/>
    <property type="match status" value="1"/>
</dbReference>
<sequence>MWAPEEDLKQPLLNGKDSGSSNGFSQQPKVKTERKCNDILFLILFLGVIAGMGVVSGIAYKRGDPSILLPQNEIANHIKNSTESFVISKLENAVAQMRKDKDILIYSVILAVVLGAVWIELLKTFTRFFIYFTLCLGVALVAVLGILFVGLGRKESSESTQIVGFCLIASTILLICVIVYLRKSIDLTCAMFTETCRGVQRSPSVFIVAGIVVLAFVGFLAYWTSSFVYLFSIPGHTVNPFNENSSADINLAGSGSASQNGTTTSVFNTKIRNLMYFMIFGFCWVTAFISAVFQHTVAGTVSHWYFSRNPSGETDVGSSNAFGSLGKALTTSLGSLAFGSLIIGFIEFMQFILQVCKNTNSSNKLVVLVVSCIQCIVGCIEAIVRWINKFGYIYVAMHGTSFCTSTRTCFDLISRNMFSAIVMDFIGSFVLLLGKILGSAASALFTTGLLYGLGRSLNPITIGLSALFAFCIFNLFTHIIGIGTDTIFVCYLEDLETNGPNNLYISPDLHDLLQEKASKSNEGNNNKSSNV</sequence>
<keyword evidence="4 7" id="KW-1133">Transmembrane helix</keyword>
<dbReference type="Proteomes" id="UP000695562">
    <property type="component" value="Unassembled WGS sequence"/>
</dbReference>
<feature type="transmembrane region" description="Helical" evidence="7">
    <location>
        <begin position="425"/>
        <end position="451"/>
    </location>
</feature>
<comment type="caution">
    <text evidence="9">The sequence shown here is derived from an EMBL/GenBank/DDBJ whole genome shotgun (WGS) entry which is preliminary data.</text>
</comment>